<comment type="cofactor">
    <cofactor evidence="2">
        <name>a divalent metal cation</name>
        <dbReference type="ChEBI" id="CHEBI:60240"/>
    </cofactor>
</comment>
<dbReference type="CDD" id="cd00075">
    <property type="entry name" value="HATPase"/>
    <property type="match status" value="1"/>
</dbReference>
<dbReference type="AlphaFoldDB" id="A0A1B1MJ14"/>
<evidence type="ECO:0000256" key="6">
    <source>
        <dbReference type="ARBA" id="ARBA00022679"/>
    </source>
</evidence>
<keyword evidence="10" id="KW-0902">Two-component regulatory system</keyword>
<evidence type="ECO:0000256" key="10">
    <source>
        <dbReference type="ARBA" id="ARBA00023012"/>
    </source>
</evidence>
<keyword evidence="13" id="KW-1185">Reference proteome</keyword>
<keyword evidence="11" id="KW-0472">Membrane</keyword>
<dbReference type="GO" id="GO:0005886">
    <property type="term" value="C:plasma membrane"/>
    <property type="evidence" value="ECO:0007669"/>
    <property type="project" value="UniProtKB-SubCell"/>
</dbReference>
<keyword evidence="8 12" id="KW-0418">Kinase</keyword>
<dbReference type="SUPFAM" id="SSF55874">
    <property type="entry name" value="ATPase domain of HSP90 chaperone/DNA topoisomerase II/histidine kinase"/>
    <property type="match status" value="1"/>
</dbReference>
<dbReference type="GO" id="GO:0000155">
    <property type="term" value="F:phosphorelay sensor kinase activity"/>
    <property type="evidence" value="ECO:0007669"/>
    <property type="project" value="InterPro"/>
</dbReference>
<keyword evidence="7" id="KW-0812">Transmembrane</keyword>
<dbReference type="Proteomes" id="UP000092598">
    <property type="component" value="Chromosome"/>
</dbReference>
<keyword evidence="5" id="KW-0597">Phosphoprotein</keyword>
<dbReference type="CDD" id="cd00082">
    <property type="entry name" value="HisKA"/>
    <property type="match status" value="1"/>
</dbReference>
<dbReference type="SMART" id="SM00388">
    <property type="entry name" value="HisKA"/>
    <property type="match status" value="1"/>
</dbReference>
<dbReference type="InterPro" id="IPR036097">
    <property type="entry name" value="HisK_dim/P_sf"/>
</dbReference>
<dbReference type="RefSeq" id="WP_079164868.1">
    <property type="nucleotide sequence ID" value="NZ_CP016438.1"/>
</dbReference>
<evidence type="ECO:0000256" key="11">
    <source>
        <dbReference type="ARBA" id="ARBA00023136"/>
    </source>
</evidence>
<dbReference type="OrthoDB" id="9786919at2"/>
<gene>
    <name evidence="12" type="ORF">SLINC_6376</name>
</gene>
<name>A0A1B1MJ14_STRLN</name>
<dbReference type="InterPro" id="IPR003594">
    <property type="entry name" value="HATPase_dom"/>
</dbReference>
<evidence type="ECO:0000256" key="7">
    <source>
        <dbReference type="ARBA" id="ARBA00022692"/>
    </source>
</evidence>
<evidence type="ECO:0000313" key="13">
    <source>
        <dbReference type="Proteomes" id="UP000092598"/>
    </source>
</evidence>
<organism evidence="12 13">
    <name type="scientific">Streptomyces lincolnensis</name>
    <dbReference type="NCBI Taxonomy" id="1915"/>
    <lineage>
        <taxon>Bacteria</taxon>
        <taxon>Bacillati</taxon>
        <taxon>Actinomycetota</taxon>
        <taxon>Actinomycetes</taxon>
        <taxon>Kitasatosporales</taxon>
        <taxon>Streptomycetaceae</taxon>
        <taxon>Streptomyces</taxon>
    </lineage>
</organism>
<dbReference type="Gene3D" id="3.30.565.10">
    <property type="entry name" value="Histidine kinase-like ATPase, C-terminal domain"/>
    <property type="match status" value="1"/>
</dbReference>
<sequence>MSTDQADGGRATSAVPRRRQTLRARSLHTRLLLLVGITLLVVCSATAGTTAFVQRAYLMGHLDDRVTQAVDRGAGEAGRHPDEEDDLSFFTGNGHPAGMIAARLDTDGGILAAAVVGQDTPPRSLTTAQSAALAGIATDGSRHTRTVPGLGTYRVAAVDSDGSRVLAGLPMDDVQHLISTLVAVEAAVAGAGLALACCVCAVVVRRQLRPLGRVTATAAEVTRAPPLRGEATGLTRVPERDTVPGSEAGQIGAALNRLIDQVESSHAERRRGEERMRRFLADASHELRTPLTSIAGYAELMTRSQVSTGRVEPALAWRRVLAESARMTGLVEDLLLLARLDEGRPLHRAEVDLAALVAEAVWEARAAGDGRHWQLDLRLDAPASVVGDADRLHQVVAGLLANARTHTPAGTTVTATVEATGTRCVVRVRDDGPGIPQALLPTVFERFTRADTSRSRADATSGGTGLGLAVAAAITAAHGGRIDVSSVPGRTEFTVALPPAGGTAEPERPARRTSPARV</sequence>
<dbReference type="InterPro" id="IPR003660">
    <property type="entry name" value="HAMP_dom"/>
</dbReference>
<evidence type="ECO:0000256" key="9">
    <source>
        <dbReference type="ARBA" id="ARBA00022989"/>
    </source>
</evidence>
<comment type="subcellular location">
    <subcellularLocation>
        <location evidence="3">Cell membrane</location>
    </subcellularLocation>
</comment>
<dbReference type="KEGG" id="sls:SLINC_6376"/>
<dbReference type="Pfam" id="PF00512">
    <property type="entry name" value="HisKA"/>
    <property type="match status" value="1"/>
</dbReference>
<reference evidence="12 13" key="1">
    <citation type="submission" date="2016-07" db="EMBL/GenBank/DDBJ databases">
        <title>Enhancement of antibiotic productionsby engineered nitrateutilization in actinobacteria.</title>
        <authorList>
            <person name="Meng S.C."/>
        </authorList>
    </citation>
    <scope>NUCLEOTIDE SEQUENCE [LARGE SCALE GENOMIC DNA]</scope>
    <source>
        <strain evidence="12 13">NRRL 2936</strain>
    </source>
</reference>
<dbReference type="FunFam" id="1.10.287.130:FF:000001">
    <property type="entry name" value="Two-component sensor histidine kinase"/>
    <property type="match status" value="1"/>
</dbReference>
<dbReference type="SMART" id="SM00304">
    <property type="entry name" value="HAMP"/>
    <property type="match status" value="1"/>
</dbReference>
<dbReference type="InterPro" id="IPR003661">
    <property type="entry name" value="HisK_dim/P_dom"/>
</dbReference>
<protein>
    <recommendedName>
        <fullName evidence="4">histidine kinase</fullName>
        <ecNumber evidence="4">2.7.13.3</ecNumber>
    </recommendedName>
</protein>
<proteinExistence type="predicted"/>
<dbReference type="InterPro" id="IPR005467">
    <property type="entry name" value="His_kinase_dom"/>
</dbReference>
<dbReference type="EMBL" id="CP016438">
    <property type="protein sequence ID" value="ANS68600.1"/>
    <property type="molecule type" value="Genomic_DNA"/>
</dbReference>
<dbReference type="STRING" id="1915.SLINC_6376"/>
<dbReference type="PANTHER" id="PTHR45436:SF5">
    <property type="entry name" value="SENSOR HISTIDINE KINASE TRCS"/>
    <property type="match status" value="1"/>
</dbReference>
<evidence type="ECO:0000256" key="3">
    <source>
        <dbReference type="ARBA" id="ARBA00004236"/>
    </source>
</evidence>
<keyword evidence="9" id="KW-1133">Transmembrane helix</keyword>
<evidence type="ECO:0000256" key="2">
    <source>
        <dbReference type="ARBA" id="ARBA00001968"/>
    </source>
</evidence>
<dbReference type="FunFam" id="3.30.565.10:FF:000006">
    <property type="entry name" value="Sensor histidine kinase WalK"/>
    <property type="match status" value="1"/>
</dbReference>
<dbReference type="GO" id="GO:0005509">
    <property type="term" value="F:calcium ion binding"/>
    <property type="evidence" value="ECO:0007669"/>
    <property type="project" value="UniProtKB-ARBA"/>
</dbReference>
<evidence type="ECO:0000256" key="1">
    <source>
        <dbReference type="ARBA" id="ARBA00000085"/>
    </source>
</evidence>
<evidence type="ECO:0000256" key="4">
    <source>
        <dbReference type="ARBA" id="ARBA00012438"/>
    </source>
</evidence>
<dbReference type="PROSITE" id="PS50885">
    <property type="entry name" value="HAMP"/>
    <property type="match status" value="1"/>
</dbReference>
<dbReference type="PANTHER" id="PTHR45436">
    <property type="entry name" value="SENSOR HISTIDINE KINASE YKOH"/>
    <property type="match status" value="1"/>
</dbReference>
<dbReference type="PROSITE" id="PS50109">
    <property type="entry name" value="HIS_KIN"/>
    <property type="match status" value="1"/>
</dbReference>
<dbReference type="SMART" id="SM00387">
    <property type="entry name" value="HATPase_c"/>
    <property type="match status" value="1"/>
</dbReference>
<dbReference type="InterPro" id="IPR050428">
    <property type="entry name" value="TCS_sensor_his_kinase"/>
</dbReference>
<evidence type="ECO:0000256" key="5">
    <source>
        <dbReference type="ARBA" id="ARBA00022553"/>
    </source>
</evidence>
<dbReference type="InterPro" id="IPR004358">
    <property type="entry name" value="Sig_transdc_His_kin-like_C"/>
</dbReference>
<dbReference type="SUPFAM" id="SSF47384">
    <property type="entry name" value="Homodimeric domain of signal transducing histidine kinase"/>
    <property type="match status" value="1"/>
</dbReference>
<evidence type="ECO:0000313" key="12">
    <source>
        <dbReference type="EMBL" id="ANS68600.1"/>
    </source>
</evidence>
<dbReference type="PRINTS" id="PR00344">
    <property type="entry name" value="BCTRLSENSOR"/>
</dbReference>
<dbReference type="Gene3D" id="1.10.287.130">
    <property type="match status" value="1"/>
</dbReference>
<evidence type="ECO:0000256" key="8">
    <source>
        <dbReference type="ARBA" id="ARBA00022777"/>
    </source>
</evidence>
<dbReference type="PATRIC" id="fig|1915.4.peg.7048"/>
<dbReference type="EC" id="2.7.13.3" evidence="4"/>
<dbReference type="InterPro" id="IPR036890">
    <property type="entry name" value="HATPase_C_sf"/>
</dbReference>
<accession>A0A1B1MJ14</accession>
<comment type="catalytic activity">
    <reaction evidence="1">
        <text>ATP + protein L-histidine = ADP + protein N-phospho-L-histidine.</text>
        <dbReference type="EC" id="2.7.13.3"/>
    </reaction>
</comment>
<dbReference type="Pfam" id="PF02518">
    <property type="entry name" value="HATPase_c"/>
    <property type="match status" value="1"/>
</dbReference>
<keyword evidence="6" id="KW-0808">Transferase</keyword>